<evidence type="ECO:0000256" key="6">
    <source>
        <dbReference type="ARBA" id="ARBA00022676"/>
    </source>
</evidence>
<dbReference type="FunFam" id="2.60.40.10:FF:000169">
    <property type="entry name" value="1,4-alpha-glucan branching enzyme GlgB"/>
    <property type="match status" value="1"/>
</dbReference>
<gene>
    <name evidence="10" type="primary">glgB</name>
    <name evidence="13" type="ORF">AB835_03370</name>
</gene>
<dbReference type="InterPro" id="IPR006048">
    <property type="entry name" value="A-amylase/branching_C"/>
</dbReference>
<dbReference type="Pfam" id="PF02806">
    <property type="entry name" value="Alpha-amylase_C"/>
    <property type="match status" value="1"/>
</dbReference>
<dbReference type="GO" id="GO:0003844">
    <property type="term" value="F:1,4-alpha-glucan branching enzyme activity"/>
    <property type="evidence" value="ECO:0007669"/>
    <property type="project" value="UniProtKB-UniRule"/>
</dbReference>
<evidence type="ECO:0000256" key="2">
    <source>
        <dbReference type="ARBA" id="ARBA00002953"/>
    </source>
</evidence>
<evidence type="ECO:0000256" key="7">
    <source>
        <dbReference type="ARBA" id="ARBA00022679"/>
    </source>
</evidence>
<dbReference type="PANTHER" id="PTHR43651">
    <property type="entry name" value="1,4-ALPHA-GLUCAN-BRANCHING ENZYME"/>
    <property type="match status" value="1"/>
</dbReference>
<keyword evidence="6 10" id="KW-0328">Glycosyltransferase</keyword>
<dbReference type="Gene3D" id="2.60.40.1180">
    <property type="entry name" value="Golgi alpha-mannosidase II"/>
    <property type="match status" value="1"/>
</dbReference>
<dbReference type="PANTHER" id="PTHR43651:SF3">
    <property type="entry name" value="1,4-ALPHA-GLUCAN-BRANCHING ENZYME"/>
    <property type="match status" value="1"/>
</dbReference>
<evidence type="ECO:0000256" key="8">
    <source>
        <dbReference type="ARBA" id="ARBA00023056"/>
    </source>
</evidence>
<name>A0A1D2QSC8_9GAMM</name>
<dbReference type="InterPro" id="IPR014756">
    <property type="entry name" value="Ig_E-set"/>
</dbReference>
<comment type="similarity">
    <text evidence="4 10">Belongs to the glycosyl hydrolase 13 family. GlgB subfamily.</text>
</comment>
<dbReference type="InterPro" id="IPR006047">
    <property type="entry name" value="GH13_cat_dom"/>
</dbReference>
<dbReference type="Pfam" id="PF00128">
    <property type="entry name" value="Alpha-amylase"/>
    <property type="match status" value="2"/>
</dbReference>
<accession>A0A1D2QSC8</accession>
<dbReference type="NCBIfam" id="NF003811">
    <property type="entry name" value="PRK05402.1"/>
    <property type="match status" value="1"/>
</dbReference>
<dbReference type="CDD" id="cd11322">
    <property type="entry name" value="AmyAc_Glg_BE"/>
    <property type="match status" value="1"/>
</dbReference>
<evidence type="ECO:0000313" key="14">
    <source>
        <dbReference type="Proteomes" id="UP000242502"/>
    </source>
</evidence>
<dbReference type="UniPathway" id="UPA00164"/>
<dbReference type="Proteomes" id="UP000242502">
    <property type="component" value="Unassembled WGS sequence"/>
</dbReference>
<dbReference type="InterPro" id="IPR006407">
    <property type="entry name" value="GlgB"/>
</dbReference>
<dbReference type="Pfam" id="PF02922">
    <property type="entry name" value="CBM_48"/>
    <property type="match status" value="1"/>
</dbReference>
<dbReference type="AlphaFoldDB" id="A0A1D2QSC8"/>
<dbReference type="InterPro" id="IPR037439">
    <property type="entry name" value="Branching_enzy"/>
</dbReference>
<dbReference type="InterPro" id="IPR013783">
    <property type="entry name" value="Ig-like_fold"/>
</dbReference>
<feature type="domain" description="Glycosyl hydrolase family 13 catalytic" evidence="12">
    <location>
        <begin position="248"/>
        <end position="594"/>
    </location>
</feature>
<dbReference type="InterPro" id="IPR013780">
    <property type="entry name" value="Glyco_hydro_b"/>
</dbReference>
<comment type="subunit">
    <text evidence="10">Monomer.</text>
</comment>
<sequence>MKLNDPLTALMDNRSHDPFAILGPHSEGTNVRLRVLRHEAQQLCFIDHHQQTQPLQCLDKIGLFEWFGPSKKLPKHYQLTWIDRQQQQHTSIDPYSFKEQLSDFDLHLFNEGQHWHLYNVLGANETIIDGIEGILFATWAPNAEAVHVVGDFNQWDNRRHPMRPRGQSGVWELFLPGIAAGCHYKYAIRHQHSQPISLKSDPYAKRYELRPKTSSMIQAKSQYQWQDQEWTHQRAETDWLHQPYSIYEVHLGSWCRDDNHHFLNYRKLAHRLVDYVKALGFTHIELLPITEHPFDGSWGYQTIGYFAPTSRFGKPDDLRYFINYCHQHQLGVLLDWVPAHFPKDEHGLFRYDGTALYEHDDPRRAEHKDWGTLIYNYGRNEVSNFLIASALYWLDQFHFDGLRVDAVASMLYLDYSRENSEWLPNELGSNENLQAIDFLRTLNHAVHQYHPDVLMIAEESTAWPQVTRPATIGGLGFSMKWNLGWMHDSLTYLDKDPIHRKYHHDLLTFPALYANHENFILSLSHDEVVHGKRSLLYKMPGDEWQQFANLRLLYTYFFTWPGKKLLFMGNEFAQEREWAHDEVLDWSVLNDPLHQGIQRLVTDLNHLYTNTPALHYYDFEHDGFEWLDCHDADQSVISYLRKCNDTIAIVVLNFTPVPRFHYRLGVPYFGTYHEAINSDSSFYGGSNIGNRQTVEVQSIAWMQQPYSIDITLPPLAGLIFIPNKKS</sequence>
<dbReference type="EMBL" id="MDLC01000008">
    <property type="protein sequence ID" value="ODS24495.1"/>
    <property type="molecule type" value="Genomic_DNA"/>
</dbReference>
<feature type="active site" description="Proton donor" evidence="10 11">
    <location>
        <position position="458"/>
    </location>
</feature>
<evidence type="ECO:0000256" key="5">
    <source>
        <dbReference type="ARBA" id="ARBA00022600"/>
    </source>
</evidence>
<dbReference type="FunFam" id="3.20.20.80:FF:000003">
    <property type="entry name" value="1,4-alpha-glucan branching enzyme GlgB"/>
    <property type="match status" value="1"/>
</dbReference>
<dbReference type="GO" id="GO:0043169">
    <property type="term" value="F:cation binding"/>
    <property type="evidence" value="ECO:0007669"/>
    <property type="project" value="InterPro"/>
</dbReference>
<keyword evidence="7 10" id="KW-0808">Transferase</keyword>
<feature type="active site" description="Nucleophile" evidence="10 11">
    <location>
        <position position="405"/>
    </location>
</feature>
<proteinExistence type="inferred from homology"/>
<dbReference type="InterPro" id="IPR044143">
    <property type="entry name" value="GlgB_N_E_set_prok"/>
</dbReference>
<evidence type="ECO:0000256" key="10">
    <source>
        <dbReference type="HAMAP-Rule" id="MF_00685"/>
    </source>
</evidence>
<dbReference type="HAMAP" id="MF_00685">
    <property type="entry name" value="GlgB"/>
    <property type="match status" value="1"/>
</dbReference>
<dbReference type="EC" id="2.4.1.18" evidence="10"/>
<dbReference type="SUPFAM" id="SSF51445">
    <property type="entry name" value="(Trans)glycosidases"/>
    <property type="match status" value="1"/>
</dbReference>
<dbReference type="InterPro" id="IPR054169">
    <property type="entry name" value="GlgB_N"/>
</dbReference>
<comment type="pathway">
    <text evidence="3 10">Glycan biosynthesis; glycogen biosynthesis.</text>
</comment>
<dbReference type="SMART" id="SM00642">
    <property type="entry name" value="Aamy"/>
    <property type="match status" value="1"/>
</dbReference>
<evidence type="ECO:0000313" key="13">
    <source>
        <dbReference type="EMBL" id="ODS24495.1"/>
    </source>
</evidence>
<comment type="catalytic activity">
    <reaction evidence="1 10">
        <text>Transfers a segment of a (1-&gt;4)-alpha-D-glucan chain to a primary hydroxy group in a similar glucan chain.</text>
        <dbReference type="EC" id="2.4.1.18"/>
    </reaction>
</comment>
<organism evidence="13 14">
    <name type="scientific">Candidatus Endobugula sertula</name>
    <name type="common">Bugula neritina bacterial symbiont</name>
    <dbReference type="NCBI Taxonomy" id="62101"/>
    <lineage>
        <taxon>Bacteria</taxon>
        <taxon>Pseudomonadati</taxon>
        <taxon>Pseudomonadota</taxon>
        <taxon>Gammaproteobacteria</taxon>
        <taxon>Cellvibrionales</taxon>
        <taxon>Cellvibrionaceae</taxon>
        <taxon>Candidatus Endobugula</taxon>
    </lineage>
</organism>
<dbReference type="GO" id="GO:0005829">
    <property type="term" value="C:cytosol"/>
    <property type="evidence" value="ECO:0007669"/>
    <property type="project" value="TreeGrafter"/>
</dbReference>
<evidence type="ECO:0000256" key="9">
    <source>
        <dbReference type="ARBA" id="ARBA00023277"/>
    </source>
</evidence>
<keyword evidence="8 10" id="KW-0320">Glycogen biosynthesis</keyword>
<keyword evidence="5 10" id="KW-0321">Glycogen metabolism</keyword>
<reference evidence="13 14" key="1">
    <citation type="journal article" date="2016" name="Appl. Environ. Microbiol.">
        <title>Lack of Overt Genome Reduction in the Bryostatin-Producing Bryozoan Symbiont "Candidatus Endobugula sertula".</title>
        <authorList>
            <person name="Miller I.J."/>
            <person name="Vanee N."/>
            <person name="Fong S.S."/>
            <person name="Lim-Fong G.E."/>
            <person name="Kwan J.C."/>
        </authorList>
    </citation>
    <scope>NUCLEOTIDE SEQUENCE [LARGE SCALE GENOMIC DNA]</scope>
    <source>
        <strain evidence="13">AB1-4</strain>
    </source>
</reference>
<evidence type="ECO:0000256" key="1">
    <source>
        <dbReference type="ARBA" id="ARBA00000826"/>
    </source>
</evidence>
<dbReference type="NCBIfam" id="NF008967">
    <property type="entry name" value="PRK12313.1"/>
    <property type="match status" value="1"/>
</dbReference>
<evidence type="ECO:0000256" key="11">
    <source>
        <dbReference type="PIRSR" id="PIRSR000463-1"/>
    </source>
</evidence>
<dbReference type="InterPro" id="IPR004193">
    <property type="entry name" value="Glyco_hydro_13_N"/>
</dbReference>
<dbReference type="STRING" id="62101.AB835_03370"/>
<dbReference type="PIRSF" id="PIRSF000463">
    <property type="entry name" value="GlgB"/>
    <property type="match status" value="1"/>
</dbReference>
<dbReference type="Gene3D" id="3.20.20.80">
    <property type="entry name" value="Glycosidases"/>
    <property type="match status" value="1"/>
</dbReference>
<dbReference type="CDD" id="cd02855">
    <property type="entry name" value="E_set_GBE_prok_N"/>
    <property type="match status" value="1"/>
</dbReference>
<dbReference type="FunFam" id="2.60.40.1180:FF:000002">
    <property type="entry name" value="1,4-alpha-glucan branching enzyme GlgB"/>
    <property type="match status" value="1"/>
</dbReference>
<dbReference type="Pfam" id="PF22019">
    <property type="entry name" value="GlgB_N"/>
    <property type="match status" value="1"/>
</dbReference>
<dbReference type="SUPFAM" id="SSF81296">
    <property type="entry name" value="E set domains"/>
    <property type="match status" value="1"/>
</dbReference>
<dbReference type="Gene3D" id="2.60.40.10">
    <property type="entry name" value="Immunoglobulins"/>
    <property type="match status" value="1"/>
</dbReference>
<dbReference type="NCBIfam" id="TIGR01515">
    <property type="entry name" value="branching_enzym"/>
    <property type="match status" value="1"/>
</dbReference>
<keyword evidence="9 10" id="KW-0119">Carbohydrate metabolism</keyword>
<protein>
    <recommendedName>
        <fullName evidence="10">1,4-alpha-glucan branching enzyme GlgB</fullName>
        <ecNumber evidence="10">2.4.1.18</ecNumber>
    </recommendedName>
    <alternativeName>
        <fullName evidence="10">1,4-alpha-D-glucan:1,4-alpha-D-glucan 6-glucosyl-transferase</fullName>
    </alternativeName>
    <alternativeName>
        <fullName evidence="10">Alpha-(1-&gt;4)-glucan branching enzyme</fullName>
    </alternativeName>
    <alternativeName>
        <fullName evidence="10">Glycogen branching enzyme</fullName>
        <shortName evidence="10">BE</shortName>
    </alternativeName>
</protein>
<evidence type="ECO:0000259" key="12">
    <source>
        <dbReference type="SMART" id="SM00642"/>
    </source>
</evidence>
<comment type="caution">
    <text evidence="13">The sequence shown here is derived from an EMBL/GenBank/DDBJ whole genome shotgun (WGS) entry which is preliminary data.</text>
</comment>
<dbReference type="SUPFAM" id="SSF51011">
    <property type="entry name" value="Glycosyl hydrolase domain"/>
    <property type="match status" value="1"/>
</dbReference>
<dbReference type="GO" id="GO:0005978">
    <property type="term" value="P:glycogen biosynthetic process"/>
    <property type="evidence" value="ECO:0007669"/>
    <property type="project" value="UniProtKB-UniRule"/>
</dbReference>
<dbReference type="InterPro" id="IPR017853">
    <property type="entry name" value="GH"/>
</dbReference>
<evidence type="ECO:0000256" key="3">
    <source>
        <dbReference type="ARBA" id="ARBA00004964"/>
    </source>
</evidence>
<dbReference type="GO" id="GO:0004553">
    <property type="term" value="F:hydrolase activity, hydrolyzing O-glycosyl compounds"/>
    <property type="evidence" value="ECO:0007669"/>
    <property type="project" value="InterPro"/>
</dbReference>
<evidence type="ECO:0000256" key="4">
    <source>
        <dbReference type="ARBA" id="ARBA00009000"/>
    </source>
</evidence>
<comment type="function">
    <text evidence="2 10">Catalyzes the formation of the alpha-1,6-glucosidic linkages in glycogen by scission of a 1,4-alpha-linked oligosaccharide from growing alpha-1,4-glucan chains and the subsequent attachment of the oligosaccharide to the alpha-1,6 position.</text>
</comment>